<accession>A0A9D9N9C7</accession>
<dbReference type="Proteomes" id="UP000823597">
    <property type="component" value="Unassembled WGS sequence"/>
</dbReference>
<comment type="caution">
    <text evidence="1">The sequence shown here is derived from an EMBL/GenBank/DDBJ whole genome shotgun (WGS) entry which is preliminary data.</text>
</comment>
<dbReference type="AlphaFoldDB" id="A0A9D9N9C7"/>
<dbReference type="Gene3D" id="2.50.20.10">
    <property type="entry name" value="Lipoprotein localisation LolA/LolB/LppX"/>
    <property type="match status" value="1"/>
</dbReference>
<evidence type="ECO:0000313" key="2">
    <source>
        <dbReference type="Proteomes" id="UP000823597"/>
    </source>
</evidence>
<evidence type="ECO:0000313" key="1">
    <source>
        <dbReference type="EMBL" id="MBO8465181.1"/>
    </source>
</evidence>
<proteinExistence type="predicted"/>
<gene>
    <name evidence="1" type="ORF">IAB93_04185</name>
</gene>
<protein>
    <submittedName>
        <fullName evidence="1">Uncharacterized protein</fullName>
    </submittedName>
</protein>
<dbReference type="EMBL" id="JADIME010000043">
    <property type="protein sequence ID" value="MBO8465181.1"/>
    <property type="molecule type" value="Genomic_DNA"/>
</dbReference>
<sequence length="260" mass="28613">MKKKYFPNVLLFFTLMLFLYHGFSVQGYAVARAVSASMSMTMPLEDAMWGISIVSDGSDTGRDTPFDVFVSEVSSLKQNTRGRIIVSGTMSVREGKYSGNSDFVLETGIGGYHVVSGNNEIQCDGKCNYIVDNASMEVTVTLLDKTNRSVLSNPLSVLFELPQGFRVKSRGWDGLGDDRYYGVELLPERQDSGLSFVKLRISPDGKSLTGMELGIVQSVSSVTEIDVTIDAFSFSCQDRGSFTPDLESLEQAGYFINDLR</sequence>
<reference evidence="1" key="2">
    <citation type="journal article" date="2021" name="PeerJ">
        <title>Extensive microbial diversity within the chicken gut microbiome revealed by metagenomics and culture.</title>
        <authorList>
            <person name="Gilroy R."/>
            <person name="Ravi A."/>
            <person name="Getino M."/>
            <person name="Pursley I."/>
            <person name="Horton D.L."/>
            <person name="Alikhan N.F."/>
            <person name="Baker D."/>
            <person name="Gharbi K."/>
            <person name="Hall N."/>
            <person name="Watson M."/>
            <person name="Adriaenssens E.M."/>
            <person name="Foster-Nyarko E."/>
            <person name="Jarju S."/>
            <person name="Secka A."/>
            <person name="Antonio M."/>
            <person name="Oren A."/>
            <person name="Chaudhuri R.R."/>
            <person name="La Ragione R."/>
            <person name="Hildebrand F."/>
            <person name="Pallen M.J."/>
        </authorList>
    </citation>
    <scope>NUCLEOTIDE SEQUENCE</scope>
    <source>
        <strain evidence="1">10037</strain>
    </source>
</reference>
<organism evidence="1 2">
    <name type="scientific">Candidatus Merdivivens pullistercoris</name>
    <dbReference type="NCBI Taxonomy" id="2840873"/>
    <lineage>
        <taxon>Bacteria</taxon>
        <taxon>Pseudomonadati</taxon>
        <taxon>Bacteroidota</taxon>
        <taxon>Bacteroidia</taxon>
        <taxon>Bacteroidales</taxon>
        <taxon>Muribaculaceae</taxon>
        <taxon>Muribaculaceae incertae sedis</taxon>
        <taxon>Candidatus Merdivivens</taxon>
    </lineage>
</organism>
<name>A0A9D9N9C7_9BACT</name>
<reference evidence="1" key="1">
    <citation type="submission" date="2020-10" db="EMBL/GenBank/DDBJ databases">
        <authorList>
            <person name="Gilroy R."/>
        </authorList>
    </citation>
    <scope>NUCLEOTIDE SEQUENCE</scope>
    <source>
        <strain evidence="1">10037</strain>
    </source>
</reference>